<dbReference type="Proteomes" id="UP000430120">
    <property type="component" value="Unassembled WGS sequence"/>
</dbReference>
<evidence type="ECO:0000256" key="1">
    <source>
        <dbReference type="ARBA" id="ARBA00023196"/>
    </source>
</evidence>
<dbReference type="InterPro" id="IPR036771">
    <property type="entry name" value="ATPsynth_dsu/esu_N"/>
</dbReference>
<keyword evidence="1" id="KW-0139">CF(1)</keyword>
<proteinExistence type="predicted"/>
<gene>
    <name evidence="2" type="ORF">F7Q92_19760</name>
</gene>
<dbReference type="EMBL" id="VZPB01000077">
    <property type="protein sequence ID" value="KAB0574329.1"/>
    <property type="molecule type" value="Genomic_DNA"/>
</dbReference>
<organism evidence="2 3">
    <name type="scientific">Ideonella dechloratans</name>
    <dbReference type="NCBI Taxonomy" id="36863"/>
    <lineage>
        <taxon>Bacteria</taxon>
        <taxon>Pseudomonadati</taxon>
        <taxon>Pseudomonadota</taxon>
        <taxon>Betaproteobacteria</taxon>
        <taxon>Burkholderiales</taxon>
        <taxon>Sphaerotilaceae</taxon>
        <taxon>Ideonella</taxon>
    </lineage>
</organism>
<accession>A0A643F6I5</accession>
<dbReference type="RefSeq" id="WP_151125794.1">
    <property type="nucleotide sequence ID" value="NZ_CP088081.1"/>
</dbReference>
<evidence type="ECO:0000313" key="3">
    <source>
        <dbReference type="Proteomes" id="UP000430120"/>
    </source>
</evidence>
<protein>
    <submittedName>
        <fullName evidence="2">Uncharacterized protein</fullName>
    </submittedName>
</protein>
<dbReference type="GO" id="GO:0045259">
    <property type="term" value="C:proton-transporting ATP synthase complex"/>
    <property type="evidence" value="ECO:0007669"/>
    <property type="project" value="UniProtKB-KW"/>
</dbReference>
<dbReference type="SUPFAM" id="SSF51344">
    <property type="entry name" value="Epsilon subunit of F1F0-ATP synthase N-terminal domain"/>
    <property type="match status" value="1"/>
</dbReference>
<name>A0A643F6I5_IDEDE</name>
<reference evidence="2 3" key="1">
    <citation type="submission" date="2019-09" db="EMBL/GenBank/DDBJ databases">
        <title>Draft genome sequences of 48 bacterial type strains from the CCUG.</title>
        <authorList>
            <person name="Tunovic T."/>
            <person name="Pineiro-Iglesias B."/>
            <person name="Unosson C."/>
            <person name="Inganas E."/>
            <person name="Ohlen M."/>
            <person name="Cardew S."/>
            <person name="Jensie-Markopoulos S."/>
            <person name="Salva-Serra F."/>
            <person name="Jaen-Luchoro D."/>
            <person name="Karlsson R."/>
            <person name="Svensson-Stadler L."/>
            <person name="Chun J."/>
            <person name="Moore E."/>
        </authorList>
    </citation>
    <scope>NUCLEOTIDE SEQUENCE [LARGE SCALE GENOMIC DNA]</scope>
    <source>
        <strain evidence="2 3">CCUG 30977</strain>
    </source>
</reference>
<comment type="caution">
    <text evidence="2">The sequence shown here is derived from an EMBL/GenBank/DDBJ whole genome shotgun (WGS) entry which is preliminary data.</text>
</comment>
<sequence length="147" mass="16340">MDRPGFTLCLLDAQQVRRLDGVVRLVAEDARGQFALWPRHEAQMTVLEPGLFRYRLASDAADADWRCGASAGGLLRSAWENGGQTVRIVSSRFLVDADASTLLQRLDALLAADQRLRLSTREEHLQLDLALMRRLQQLTQTAPGGRA</sequence>
<evidence type="ECO:0000313" key="2">
    <source>
        <dbReference type="EMBL" id="KAB0574329.1"/>
    </source>
</evidence>
<keyword evidence="1" id="KW-0066">ATP synthesis</keyword>
<dbReference type="OrthoDB" id="8546953at2"/>
<keyword evidence="3" id="KW-1185">Reference proteome</keyword>
<dbReference type="AlphaFoldDB" id="A0A643F6I5"/>